<gene>
    <name evidence="1" type="ORF">pdam_00022209</name>
</gene>
<accession>A0A3M6UL86</accession>
<comment type="caution">
    <text evidence="1">The sequence shown here is derived from an EMBL/GenBank/DDBJ whole genome shotgun (WGS) entry which is preliminary data.</text>
</comment>
<sequence length="62" mass="7218">MEKDKQFEIQRLKENRKTVLGNLTKQINIISPLLADFESEKQVPTRAHDMYLSCPNDDGEIK</sequence>
<proteinExistence type="predicted"/>
<dbReference type="Proteomes" id="UP000275408">
    <property type="component" value="Unassembled WGS sequence"/>
</dbReference>
<dbReference type="EMBL" id="RCHS01001266">
    <property type="protein sequence ID" value="RMX54430.1"/>
    <property type="molecule type" value="Genomic_DNA"/>
</dbReference>
<reference evidence="1 2" key="1">
    <citation type="journal article" date="2018" name="Sci. Rep.">
        <title>Comparative analysis of the Pocillopora damicornis genome highlights role of immune system in coral evolution.</title>
        <authorList>
            <person name="Cunning R."/>
            <person name="Bay R.A."/>
            <person name="Gillette P."/>
            <person name="Baker A.C."/>
            <person name="Traylor-Knowles N."/>
        </authorList>
    </citation>
    <scope>NUCLEOTIDE SEQUENCE [LARGE SCALE GENOMIC DNA]</scope>
    <source>
        <strain evidence="1">RSMAS</strain>
        <tissue evidence="1">Whole animal</tissue>
    </source>
</reference>
<keyword evidence="2" id="KW-1185">Reference proteome</keyword>
<protein>
    <submittedName>
        <fullName evidence="1">Uncharacterized protein</fullName>
    </submittedName>
</protein>
<evidence type="ECO:0000313" key="2">
    <source>
        <dbReference type="Proteomes" id="UP000275408"/>
    </source>
</evidence>
<evidence type="ECO:0000313" key="1">
    <source>
        <dbReference type="EMBL" id="RMX54430.1"/>
    </source>
</evidence>
<name>A0A3M6UL86_POCDA</name>
<organism evidence="1 2">
    <name type="scientific">Pocillopora damicornis</name>
    <name type="common">Cauliflower coral</name>
    <name type="synonym">Millepora damicornis</name>
    <dbReference type="NCBI Taxonomy" id="46731"/>
    <lineage>
        <taxon>Eukaryota</taxon>
        <taxon>Metazoa</taxon>
        <taxon>Cnidaria</taxon>
        <taxon>Anthozoa</taxon>
        <taxon>Hexacorallia</taxon>
        <taxon>Scleractinia</taxon>
        <taxon>Astrocoeniina</taxon>
        <taxon>Pocilloporidae</taxon>
        <taxon>Pocillopora</taxon>
    </lineage>
</organism>
<dbReference type="AlphaFoldDB" id="A0A3M6UL86"/>